<dbReference type="Gene3D" id="3.40.630.30">
    <property type="match status" value="1"/>
</dbReference>
<dbReference type="AlphaFoldDB" id="A0A4P6K4U6"/>
<dbReference type="InterPro" id="IPR000182">
    <property type="entry name" value="GNAT_dom"/>
</dbReference>
<dbReference type="CDD" id="cd04301">
    <property type="entry name" value="NAT_SF"/>
    <property type="match status" value="1"/>
</dbReference>
<sequence length="279" mass="31991">MPLACRHALDFPWRLSSPAIQEGRDAAFWEDENGRVVGFAAWQIYWAALDFYILPGPTAKQVEAKLFSWAEARFRELDNERGRPLPYWVECRDDDYERLQLVKAQGFMLEDDDSYVLFQHALDKLAPIPMLAEGFTLRPLLGEQEVAAYAELHRLAFESASMNSAWRARSLRTPQYRAELDLVISGPDGSPVAFCVGWFNPERQVAQIEPIGVHHDFRRRGFARTLLLEILHRVKSLGAVSAFIEPFADNVPIHATCEAVDFRRIHTIRRLGKWLTQPV</sequence>
<gene>
    <name evidence="2" type="ORF">EPA93_04245</name>
</gene>
<dbReference type="PROSITE" id="PS51186">
    <property type="entry name" value="GNAT"/>
    <property type="match status" value="1"/>
</dbReference>
<evidence type="ECO:0000313" key="3">
    <source>
        <dbReference type="Proteomes" id="UP000290365"/>
    </source>
</evidence>
<dbReference type="OrthoDB" id="62792at2"/>
<name>A0A4P6K4U6_KTERU</name>
<keyword evidence="2" id="KW-0808">Transferase</keyword>
<proteinExistence type="predicted"/>
<evidence type="ECO:0000259" key="1">
    <source>
        <dbReference type="PROSITE" id="PS51186"/>
    </source>
</evidence>
<keyword evidence="3" id="KW-1185">Reference proteome</keyword>
<dbReference type="Pfam" id="PF00583">
    <property type="entry name" value="Acetyltransf_1"/>
    <property type="match status" value="1"/>
</dbReference>
<evidence type="ECO:0000313" key="2">
    <source>
        <dbReference type="EMBL" id="QBD83367.1"/>
    </source>
</evidence>
<dbReference type="EMBL" id="CP035758">
    <property type="protein sequence ID" value="QBD83367.1"/>
    <property type="molecule type" value="Genomic_DNA"/>
</dbReference>
<dbReference type="InterPro" id="IPR016181">
    <property type="entry name" value="Acyl_CoA_acyltransferase"/>
</dbReference>
<dbReference type="KEGG" id="kbs:EPA93_04245"/>
<dbReference type="SUPFAM" id="SSF55729">
    <property type="entry name" value="Acyl-CoA N-acyltransferases (Nat)"/>
    <property type="match status" value="1"/>
</dbReference>
<accession>A0A4P6K4U6</accession>
<reference evidence="2 3" key="1">
    <citation type="submission" date="2019-01" db="EMBL/GenBank/DDBJ databases">
        <title>Ktedonosporobacter rubrisoli SCAWS-G2.</title>
        <authorList>
            <person name="Huang Y."/>
            <person name="Yan B."/>
        </authorList>
    </citation>
    <scope>NUCLEOTIDE SEQUENCE [LARGE SCALE GENOMIC DNA]</scope>
    <source>
        <strain evidence="2 3">SCAWS-G2</strain>
    </source>
</reference>
<protein>
    <submittedName>
        <fullName evidence="2">GNAT family N-acetyltransferase</fullName>
    </submittedName>
</protein>
<dbReference type="Proteomes" id="UP000290365">
    <property type="component" value="Chromosome"/>
</dbReference>
<organism evidence="2 3">
    <name type="scientific">Ktedonosporobacter rubrisoli</name>
    <dbReference type="NCBI Taxonomy" id="2509675"/>
    <lineage>
        <taxon>Bacteria</taxon>
        <taxon>Bacillati</taxon>
        <taxon>Chloroflexota</taxon>
        <taxon>Ktedonobacteria</taxon>
        <taxon>Ktedonobacterales</taxon>
        <taxon>Ktedonosporobacteraceae</taxon>
        <taxon>Ktedonosporobacter</taxon>
    </lineage>
</organism>
<dbReference type="GO" id="GO:0016747">
    <property type="term" value="F:acyltransferase activity, transferring groups other than amino-acyl groups"/>
    <property type="evidence" value="ECO:0007669"/>
    <property type="project" value="InterPro"/>
</dbReference>
<feature type="domain" description="N-acetyltransferase" evidence="1">
    <location>
        <begin position="135"/>
        <end position="279"/>
    </location>
</feature>